<feature type="domain" description="NADH:quinone oxidoreductase/Mrp antiporter transmembrane" evidence="11">
    <location>
        <begin position="127"/>
        <end position="415"/>
    </location>
</feature>
<evidence type="ECO:0000256" key="1">
    <source>
        <dbReference type="ARBA" id="ARBA00004127"/>
    </source>
</evidence>
<accession>A0ABY9TR96</accession>
<evidence type="ECO:0000256" key="10">
    <source>
        <dbReference type="SAM" id="Phobius"/>
    </source>
</evidence>
<evidence type="ECO:0000259" key="11">
    <source>
        <dbReference type="Pfam" id="PF00361"/>
    </source>
</evidence>
<dbReference type="Pfam" id="PF00361">
    <property type="entry name" value="Proton_antipo_M"/>
    <property type="match status" value="1"/>
</dbReference>
<keyword evidence="4 9" id="KW-0812">Transmembrane</keyword>
<comment type="subcellular location">
    <subcellularLocation>
        <location evidence="1">Endomembrane system</location>
        <topology evidence="1">Multi-pass membrane protein</topology>
    </subcellularLocation>
    <subcellularLocation>
        <location evidence="9">Membrane</location>
        <topology evidence="9">Multi-pass membrane protein</topology>
    </subcellularLocation>
</comment>
<dbReference type="PANTHER" id="PTHR43507:SF1">
    <property type="entry name" value="NADH-UBIQUINONE OXIDOREDUCTASE CHAIN 4"/>
    <property type="match status" value="1"/>
</dbReference>
<feature type="transmembrane region" description="Helical" evidence="10">
    <location>
        <begin position="449"/>
        <end position="473"/>
    </location>
</feature>
<dbReference type="EMBL" id="CP134145">
    <property type="protein sequence ID" value="WNC71231.1"/>
    <property type="molecule type" value="Genomic_DNA"/>
</dbReference>
<feature type="transmembrane region" description="Helical" evidence="10">
    <location>
        <begin position="373"/>
        <end position="395"/>
    </location>
</feature>
<comment type="similarity">
    <text evidence="2">Belongs to the complex I subunit 4 family.</text>
</comment>
<evidence type="ECO:0000256" key="6">
    <source>
        <dbReference type="ARBA" id="ARBA00023136"/>
    </source>
</evidence>
<feature type="transmembrane region" description="Helical" evidence="10">
    <location>
        <begin position="245"/>
        <end position="265"/>
    </location>
</feature>
<dbReference type="Proteomes" id="UP001258994">
    <property type="component" value="Chromosome"/>
</dbReference>
<feature type="transmembrane region" description="Helical" evidence="10">
    <location>
        <begin position="80"/>
        <end position="100"/>
    </location>
</feature>
<evidence type="ECO:0000313" key="13">
    <source>
        <dbReference type="Proteomes" id="UP001258994"/>
    </source>
</evidence>
<evidence type="ECO:0000256" key="7">
    <source>
        <dbReference type="ARBA" id="ARBA00031584"/>
    </source>
</evidence>
<dbReference type="InterPro" id="IPR003918">
    <property type="entry name" value="NADH_UbQ_OxRdtase"/>
</dbReference>
<feature type="transmembrane region" description="Helical" evidence="10">
    <location>
        <begin position="132"/>
        <end position="151"/>
    </location>
</feature>
<dbReference type="PANTHER" id="PTHR43507">
    <property type="entry name" value="NADH-UBIQUINONE OXIDOREDUCTASE CHAIN 4"/>
    <property type="match status" value="1"/>
</dbReference>
<gene>
    <name evidence="12" type="ORF">RGQ13_14005</name>
</gene>
<keyword evidence="6 10" id="KW-0472">Membrane</keyword>
<feature type="transmembrane region" description="Helical" evidence="10">
    <location>
        <begin position="163"/>
        <end position="184"/>
    </location>
</feature>
<evidence type="ECO:0000256" key="3">
    <source>
        <dbReference type="ARBA" id="ARBA00019906"/>
    </source>
</evidence>
<dbReference type="RefSeq" id="WP_348390366.1">
    <property type="nucleotide sequence ID" value="NZ_CP134145.1"/>
</dbReference>
<dbReference type="InterPro" id="IPR001750">
    <property type="entry name" value="ND/Mrp_TM"/>
</dbReference>
<keyword evidence="5 10" id="KW-1133">Transmembrane helix</keyword>
<evidence type="ECO:0000256" key="4">
    <source>
        <dbReference type="ARBA" id="ARBA00022692"/>
    </source>
</evidence>
<reference evidence="13" key="1">
    <citation type="submission" date="2023-09" db="EMBL/GenBank/DDBJ databases">
        <authorList>
            <person name="Li S."/>
            <person name="Li X."/>
            <person name="Zhang C."/>
            <person name="Zhao Z."/>
        </authorList>
    </citation>
    <scope>NUCLEOTIDE SEQUENCE [LARGE SCALE GENOMIC DNA]</scope>
    <source>
        <strain evidence="13">SQ149</strain>
    </source>
</reference>
<keyword evidence="13" id="KW-1185">Reference proteome</keyword>
<feature type="transmembrane region" description="Helical" evidence="10">
    <location>
        <begin position="107"/>
        <end position="126"/>
    </location>
</feature>
<dbReference type="NCBIfam" id="TIGR01972">
    <property type="entry name" value="NDH_I_M"/>
    <property type="match status" value="1"/>
</dbReference>
<feature type="transmembrane region" description="Helical" evidence="10">
    <location>
        <begin position="407"/>
        <end position="429"/>
    </location>
</feature>
<feature type="transmembrane region" description="Helical" evidence="10">
    <location>
        <begin position="328"/>
        <end position="352"/>
    </location>
</feature>
<dbReference type="PRINTS" id="PR01437">
    <property type="entry name" value="NUOXDRDTASE4"/>
</dbReference>
<keyword evidence="12" id="KW-0560">Oxidoreductase</keyword>
<feature type="transmembrane region" description="Helical" evidence="10">
    <location>
        <begin position="210"/>
        <end position="233"/>
    </location>
</feature>
<sequence>MILTQILIALLTGGVIAWAAENHRANTGRWISLLAILFSFGLLAEFSMDNPQLFHQYLRLANVEWISAFNIYYATGIDSLSFILIALTLVLGVICVLVSWQEITDKVGFYYFNLMASIAGIVGVFIATDLFLFFFFWEVMLLPMTALIAIWGHENRIYAATKFFIFTQVSSLLMLIGIIALAFIHQQQTGSLSFDYFTLKQMAINPEVEFYIMLGFFIAFAVKLPSFPVHTWLPDAHTQAPTAGSVLLAGVLLKTGAYGLIRFVLDMFPQASSDFANVAVVLGVISILYGAKLAFAQTDFKRLVAYSSISHMGFVMLALFSFQQISYHGAILTIVAHGLSSAALFSMAGMLYQRLHSRDLSAMGGMFSSAPRMGGMLLAFVAAAFGLPGLLNFVGEFMVLTGSFKTYPLHVIFASLGLIGSAIYGMYLFQQSFQGEAKHSITDLGKRELLICGSLLGLLICLGLFPELIFAHFPEQYIATVNETAVIGVNLTEASASELVSSHIASTNAVGSK</sequence>
<feature type="transmembrane region" description="Helical" evidence="10">
    <location>
        <begin position="271"/>
        <end position="291"/>
    </location>
</feature>
<evidence type="ECO:0000256" key="2">
    <source>
        <dbReference type="ARBA" id="ARBA00009025"/>
    </source>
</evidence>
<name>A0ABY9TR96_9GAMM</name>
<feature type="transmembrane region" description="Helical" evidence="10">
    <location>
        <begin position="303"/>
        <end position="322"/>
    </location>
</feature>
<organism evidence="12 13">
    <name type="scientific">Thalassotalea psychrophila</name>
    <dbReference type="NCBI Taxonomy" id="3065647"/>
    <lineage>
        <taxon>Bacteria</taxon>
        <taxon>Pseudomonadati</taxon>
        <taxon>Pseudomonadota</taxon>
        <taxon>Gammaproteobacteria</taxon>
        <taxon>Alteromonadales</taxon>
        <taxon>Colwelliaceae</taxon>
        <taxon>Thalassotalea</taxon>
    </lineage>
</organism>
<evidence type="ECO:0000313" key="12">
    <source>
        <dbReference type="EMBL" id="WNC71231.1"/>
    </source>
</evidence>
<protein>
    <recommendedName>
        <fullName evidence="3">NADH-quinone oxidoreductase subunit M</fullName>
    </recommendedName>
    <alternativeName>
        <fullName evidence="7">NADH dehydrogenase I subunit M</fullName>
    </alternativeName>
    <alternativeName>
        <fullName evidence="8">NDH-1 subunit M</fullName>
    </alternativeName>
</protein>
<feature type="transmembrane region" description="Helical" evidence="10">
    <location>
        <begin position="29"/>
        <end position="48"/>
    </location>
</feature>
<evidence type="ECO:0000256" key="9">
    <source>
        <dbReference type="RuleBase" id="RU000320"/>
    </source>
</evidence>
<dbReference type="InterPro" id="IPR010227">
    <property type="entry name" value="NADH_Q_OxRdtase_chainM/4"/>
</dbReference>
<evidence type="ECO:0000256" key="8">
    <source>
        <dbReference type="ARBA" id="ARBA00032798"/>
    </source>
</evidence>
<evidence type="ECO:0000256" key="5">
    <source>
        <dbReference type="ARBA" id="ARBA00022989"/>
    </source>
</evidence>
<proteinExistence type="inferred from homology"/>
<dbReference type="GO" id="GO:0016491">
    <property type="term" value="F:oxidoreductase activity"/>
    <property type="evidence" value="ECO:0007669"/>
    <property type="project" value="UniProtKB-KW"/>
</dbReference>